<evidence type="ECO:0000313" key="3">
    <source>
        <dbReference type="Proteomes" id="UP001050975"/>
    </source>
</evidence>
<proteinExistence type="predicted"/>
<protein>
    <submittedName>
        <fullName evidence="2">Uncharacterized protein</fullName>
    </submittedName>
</protein>
<keyword evidence="1" id="KW-0732">Signal</keyword>
<dbReference type="AlphaFoldDB" id="A0AAV3XAF2"/>
<comment type="caution">
    <text evidence="2">The sequence shown here is derived from an EMBL/GenBank/DDBJ whole genome shotgun (WGS) entry which is preliminary data.</text>
</comment>
<dbReference type="RefSeq" id="WP_226583180.1">
    <property type="nucleotide sequence ID" value="NZ_BLAY01000053.1"/>
</dbReference>
<organism evidence="2 3">
    <name type="scientific">Microseira wollei NIES-4236</name>
    <dbReference type="NCBI Taxonomy" id="2530354"/>
    <lineage>
        <taxon>Bacteria</taxon>
        <taxon>Bacillati</taxon>
        <taxon>Cyanobacteriota</taxon>
        <taxon>Cyanophyceae</taxon>
        <taxon>Oscillatoriophycideae</taxon>
        <taxon>Aerosakkonematales</taxon>
        <taxon>Aerosakkonemataceae</taxon>
        <taxon>Microseira</taxon>
    </lineage>
</organism>
<dbReference type="Gene3D" id="2.60.120.380">
    <property type="match status" value="1"/>
</dbReference>
<gene>
    <name evidence="2" type="ORF">MiSe_35840</name>
</gene>
<dbReference type="EMBL" id="BLAY01000053">
    <property type="protein sequence ID" value="GET38825.1"/>
    <property type="molecule type" value="Genomic_DNA"/>
</dbReference>
<accession>A0AAV3XAF2</accession>
<feature type="chain" id="PRO_5043416463" evidence="1">
    <location>
        <begin position="22"/>
        <end position="145"/>
    </location>
</feature>
<keyword evidence="3" id="KW-1185">Reference proteome</keyword>
<dbReference type="Proteomes" id="UP001050975">
    <property type="component" value="Unassembled WGS sequence"/>
</dbReference>
<name>A0AAV3XAF2_9CYAN</name>
<reference evidence="2" key="1">
    <citation type="submission" date="2019-10" db="EMBL/GenBank/DDBJ databases">
        <title>Draft genome sequece of Microseira wollei NIES-4236.</title>
        <authorList>
            <person name="Yamaguchi H."/>
            <person name="Suzuki S."/>
            <person name="Kawachi M."/>
        </authorList>
    </citation>
    <scope>NUCLEOTIDE SEQUENCE</scope>
    <source>
        <strain evidence="2">NIES-4236</strain>
    </source>
</reference>
<evidence type="ECO:0000256" key="1">
    <source>
        <dbReference type="SAM" id="SignalP"/>
    </source>
</evidence>
<sequence>MNRGLSLFAGLFLAIVPKVQAAELPTVYQPEKSGVKSDILMAQTARVRRVQFARGSNSATIRDSVIRGERNVYILGARARQTMRVNISSSQAQGGALFDVVSPDGVVLETGATTFEQELPASGNYRIVVGGSRGNASFSLNVSIK</sequence>
<feature type="signal peptide" evidence="1">
    <location>
        <begin position="1"/>
        <end position="21"/>
    </location>
</feature>
<evidence type="ECO:0000313" key="2">
    <source>
        <dbReference type="EMBL" id="GET38825.1"/>
    </source>
</evidence>